<accession>A0A2W4Z3W1</accession>
<dbReference type="PROSITE" id="PS51257">
    <property type="entry name" value="PROKAR_LIPOPROTEIN"/>
    <property type="match status" value="1"/>
</dbReference>
<reference evidence="2 3" key="1">
    <citation type="submission" date="2017-08" db="EMBL/GenBank/DDBJ databases">
        <title>Infants hospitalized years apart are colonized by the same room-sourced microbial strains.</title>
        <authorList>
            <person name="Brooks B."/>
            <person name="Olm M.R."/>
            <person name="Firek B.A."/>
            <person name="Baker R."/>
            <person name="Thomas B.C."/>
            <person name="Morowitz M.J."/>
            <person name="Banfield J.F."/>
        </authorList>
    </citation>
    <scope>NUCLEOTIDE SEQUENCE [LARGE SCALE GENOMIC DNA]</scope>
    <source>
        <strain evidence="2">S2_018_000_R3_110</strain>
    </source>
</reference>
<dbReference type="EMBL" id="QFNF01000024">
    <property type="protein sequence ID" value="PZO76824.1"/>
    <property type="molecule type" value="Genomic_DNA"/>
</dbReference>
<name>A0A2W4Z3W1_9SPHN</name>
<evidence type="ECO:0000313" key="3">
    <source>
        <dbReference type="Proteomes" id="UP000248614"/>
    </source>
</evidence>
<organism evidence="2 3">
    <name type="scientific">Sphingomonas hengshuiensis</name>
    <dbReference type="NCBI Taxonomy" id="1609977"/>
    <lineage>
        <taxon>Bacteria</taxon>
        <taxon>Pseudomonadati</taxon>
        <taxon>Pseudomonadota</taxon>
        <taxon>Alphaproteobacteria</taxon>
        <taxon>Sphingomonadales</taxon>
        <taxon>Sphingomonadaceae</taxon>
        <taxon>Sphingomonas</taxon>
    </lineage>
</organism>
<comment type="caution">
    <text evidence="2">The sequence shown here is derived from an EMBL/GenBank/DDBJ whole genome shotgun (WGS) entry which is preliminary data.</text>
</comment>
<evidence type="ECO:0000256" key="1">
    <source>
        <dbReference type="SAM" id="SignalP"/>
    </source>
</evidence>
<evidence type="ECO:0000313" key="2">
    <source>
        <dbReference type="EMBL" id="PZO76824.1"/>
    </source>
</evidence>
<dbReference type="InterPro" id="IPR030972">
    <property type="entry name" value="UrcA_uranyl"/>
</dbReference>
<dbReference type="NCBIfam" id="TIGR04433">
    <property type="entry name" value="UrcA_uranyl"/>
    <property type="match status" value="1"/>
</dbReference>
<feature type="chain" id="PRO_5016084308" evidence="1">
    <location>
        <begin position="23"/>
        <end position="100"/>
    </location>
</feature>
<dbReference type="AlphaFoldDB" id="A0A2W4Z3W1"/>
<gene>
    <name evidence="2" type="ORF">DI632_09840</name>
</gene>
<keyword evidence="1" id="KW-0732">Signal</keyword>
<protein>
    <submittedName>
        <fullName evidence="2">UrcA family protein</fullName>
    </submittedName>
</protein>
<feature type="signal peptide" evidence="1">
    <location>
        <begin position="1"/>
        <end position="22"/>
    </location>
</feature>
<proteinExistence type="predicted"/>
<dbReference type="Proteomes" id="UP000248614">
    <property type="component" value="Unassembled WGS sequence"/>
</dbReference>
<sequence>MTIRLIALAATAAACLSPVAHAEERERVTVRVSYAGLDLASVEGRRILDARIDRAAFNACQSRATGLLRISDERRCRAEMRSDAQVRLAQLTPVAVASAR</sequence>